<dbReference type="Proteomes" id="UP000269221">
    <property type="component" value="Unassembled WGS sequence"/>
</dbReference>
<evidence type="ECO:0000313" key="2">
    <source>
        <dbReference type="Proteomes" id="UP000269221"/>
    </source>
</evidence>
<proteinExistence type="predicted"/>
<organism evidence="1 2">
    <name type="scientific">Hirundo rustica rustica</name>
    <dbReference type="NCBI Taxonomy" id="333673"/>
    <lineage>
        <taxon>Eukaryota</taxon>
        <taxon>Metazoa</taxon>
        <taxon>Chordata</taxon>
        <taxon>Craniata</taxon>
        <taxon>Vertebrata</taxon>
        <taxon>Euteleostomi</taxon>
        <taxon>Archelosauria</taxon>
        <taxon>Archosauria</taxon>
        <taxon>Dinosauria</taxon>
        <taxon>Saurischia</taxon>
        <taxon>Theropoda</taxon>
        <taxon>Coelurosauria</taxon>
        <taxon>Aves</taxon>
        <taxon>Neognathae</taxon>
        <taxon>Neoaves</taxon>
        <taxon>Telluraves</taxon>
        <taxon>Australaves</taxon>
        <taxon>Passeriformes</taxon>
        <taxon>Sylvioidea</taxon>
        <taxon>Hirundinidae</taxon>
        <taxon>Hirundo</taxon>
    </lineage>
</organism>
<evidence type="ECO:0000313" key="1">
    <source>
        <dbReference type="EMBL" id="RMC13744.1"/>
    </source>
</evidence>
<reference evidence="1 2" key="1">
    <citation type="submission" date="2018-07" db="EMBL/GenBank/DDBJ databases">
        <title>A high quality draft genome assembly of the barn swallow (H. rustica rustica).</title>
        <authorList>
            <person name="Formenti G."/>
            <person name="Chiara M."/>
            <person name="Poveda L."/>
            <person name="Francoijs K.-J."/>
            <person name="Bonisoli-Alquati A."/>
            <person name="Canova L."/>
            <person name="Gianfranceschi L."/>
            <person name="Horner D.S."/>
            <person name="Saino N."/>
        </authorList>
    </citation>
    <scope>NUCLEOTIDE SEQUENCE [LARGE SCALE GENOMIC DNA]</scope>
    <source>
        <strain evidence="1">Chelidonia</strain>
        <tissue evidence="1">Blood</tissue>
    </source>
</reference>
<gene>
    <name evidence="1" type="ORF">DUI87_08826</name>
</gene>
<comment type="caution">
    <text evidence="1">The sequence shown here is derived from an EMBL/GenBank/DDBJ whole genome shotgun (WGS) entry which is preliminary data.</text>
</comment>
<accession>A0A3M0KR06</accession>
<name>A0A3M0KR06_HIRRU</name>
<protein>
    <submittedName>
        <fullName evidence="1">Uncharacterized protein</fullName>
    </submittedName>
</protein>
<dbReference type="AlphaFoldDB" id="A0A3M0KR06"/>
<dbReference type="EMBL" id="QRBI01000105">
    <property type="protein sequence ID" value="RMC13744.1"/>
    <property type="molecule type" value="Genomic_DNA"/>
</dbReference>
<sequence>MEKQTISLENYKGTPRACRDAAGKPEAQFKLKFARDVKNHIEEYFRHNPGKQESILLGSSSVEKVLVVLVYDELNMSGQCAAAAKKANRVLGGINKGITS</sequence>
<keyword evidence="2" id="KW-1185">Reference proteome</keyword>